<dbReference type="PIRSF" id="PIRSF006305">
    <property type="entry name" value="Maf"/>
    <property type="match status" value="1"/>
</dbReference>
<evidence type="ECO:0000256" key="5">
    <source>
        <dbReference type="ARBA" id="ARBA00023080"/>
    </source>
</evidence>
<dbReference type="PANTHER" id="PTHR43213:SF5">
    <property type="entry name" value="BIFUNCTIONAL DTTP_UTP PYROPHOSPHATASE_METHYLTRANSFERASE PROTEIN-RELATED"/>
    <property type="match status" value="1"/>
</dbReference>
<evidence type="ECO:0000256" key="3">
    <source>
        <dbReference type="ARBA" id="ARBA00022490"/>
    </source>
</evidence>
<comment type="subcellular location">
    <subcellularLocation>
        <location evidence="2 6">Cytoplasm</location>
    </subcellularLocation>
</comment>
<feature type="site" description="Important for substrate specificity" evidence="6">
    <location>
        <position position="163"/>
    </location>
</feature>
<dbReference type="GO" id="GO:0009117">
    <property type="term" value="P:nucleotide metabolic process"/>
    <property type="evidence" value="ECO:0007669"/>
    <property type="project" value="UniProtKB-KW"/>
</dbReference>
<evidence type="ECO:0000256" key="1">
    <source>
        <dbReference type="ARBA" id="ARBA00001968"/>
    </source>
</evidence>
<dbReference type="RefSeq" id="WP_095267789.1">
    <property type="nucleotide sequence ID" value="NZ_NPBY01000083.1"/>
</dbReference>
<dbReference type="InterPro" id="IPR029001">
    <property type="entry name" value="ITPase-like_fam"/>
</dbReference>
<evidence type="ECO:0000313" key="9">
    <source>
        <dbReference type="Proteomes" id="UP000215596"/>
    </source>
</evidence>
<keyword evidence="10" id="KW-1185">Reference proteome</keyword>
<evidence type="ECO:0000313" key="8">
    <source>
        <dbReference type="EMBL" id="PAD72058.1"/>
    </source>
</evidence>
<gene>
    <name evidence="8" type="ORF">CHH67_23380</name>
    <name evidence="7" type="ORF">GNP94_17445</name>
</gene>
<dbReference type="FunFam" id="3.90.950.10:FF:000005">
    <property type="entry name" value="7-methyl-GTP pyrophosphatase"/>
    <property type="match status" value="1"/>
</dbReference>
<keyword evidence="5 6" id="KW-0546">Nucleotide metabolism</keyword>
<dbReference type="GO" id="GO:0005737">
    <property type="term" value="C:cytoplasm"/>
    <property type="evidence" value="ECO:0007669"/>
    <property type="project" value="UniProtKB-SubCell"/>
</dbReference>
<dbReference type="GO" id="GO:0047429">
    <property type="term" value="F:nucleoside triphosphate diphosphatase activity"/>
    <property type="evidence" value="ECO:0007669"/>
    <property type="project" value="UniProtKB-EC"/>
</dbReference>
<dbReference type="Proteomes" id="UP000435177">
    <property type="component" value="Unassembled WGS sequence"/>
</dbReference>
<reference evidence="7 10" key="2">
    <citation type="submission" date="2019-11" db="EMBL/GenBank/DDBJ databases">
        <title>Draft genome sequences of five Paenibacillus species of dairy origin.</title>
        <authorList>
            <person name="Olajide A.M."/>
            <person name="Chen S."/>
            <person name="Lapointe G."/>
        </authorList>
    </citation>
    <scope>NUCLEOTIDE SEQUENCE [LARGE SCALE GENOMIC DNA]</scope>
    <source>
        <strain evidence="7 10">3CS1</strain>
    </source>
</reference>
<feature type="site" description="Important for substrate specificity" evidence="6">
    <location>
        <position position="79"/>
    </location>
</feature>
<comment type="caution">
    <text evidence="6">Lacks conserved residue(s) required for the propagation of feature annotation.</text>
</comment>
<comment type="catalytic activity">
    <reaction evidence="6">
        <text>UTP + H2O = UMP + diphosphate + H(+)</text>
        <dbReference type="Rhea" id="RHEA:29395"/>
        <dbReference type="ChEBI" id="CHEBI:15377"/>
        <dbReference type="ChEBI" id="CHEBI:15378"/>
        <dbReference type="ChEBI" id="CHEBI:33019"/>
        <dbReference type="ChEBI" id="CHEBI:46398"/>
        <dbReference type="ChEBI" id="CHEBI:57865"/>
        <dbReference type="EC" id="3.6.1.9"/>
    </reaction>
</comment>
<dbReference type="CDD" id="cd00555">
    <property type="entry name" value="Maf"/>
    <property type="match status" value="1"/>
</dbReference>
<evidence type="ECO:0000256" key="6">
    <source>
        <dbReference type="HAMAP-Rule" id="MF_00528"/>
    </source>
</evidence>
<dbReference type="SUPFAM" id="SSF52972">
    <property type="entry name" value="ITPase-like"/>
    <property type="match status" value="1"/>
</dbReference>
<dbReference type="PANTHER" id="PTHR43213">
    <property type="entry name" value="BIFUNCTIONAL DTTP/UTP PYROPHOSPHATASE/METHYLTRANSFERASE PROTEIN-RELATED"/>
    <property type="match status" value="1"/>
</dbReference>
<dbReference type="OrthoDB" id="9807767at2"/>
<dbReference type="Gene3D" id="3.90.950.10">
    <property type="match status" value="1"/>
</dbReference>
<dbReference type="InterPro" id="IPR003697">
    <property type="entry name" value="Maf-like"/>
</dbReference>
<keyword evidence="4 6" id="KW-0378">Hydrolase</keyword>
<keyword evidence="3 6" id="KW-0963">Cytoplasm</keyword>
<evidence type="ECO:0000256" key="2">
    <source>
        <dbReference type="ARBA" id="ARBA00004496"/>
    </source>
</evidence>
<comment type="cofactor">
    <cofactor evidence="1 6">
        <name>a divalent metal cation</name>
        <dbReference type="ChEBI" id="CHEBI:60240"/>
    </cofactor>
</comment>
<feature type="site" description="Important for substrate specificity" evidence="6">
    <location>
        <position position="17"/>
    </location>
</feature>
<comment type="catalytic activity">
    <reaction evidence="6">
        <text>dTTP + H2O = dTMP + diphosphate + H(+)</text>
        <dbReference type="Rhea" id="RHEA:28534"/>
        <dbReference type="ChEBI" id="CHEBI:15377"/>
        <dbReference type="ChEBI" id="CHEBI:15378"/>
        <dbReference type="ChEBI" id="CHEBI:33019"/>
        <dbReference type="ChEBI" id="CHEBI:37568"/>
        <dbReference type="ChEBI" id="CHEBI:63528"/>
        <dbReference type="EC" id="3.6.1.9"/>
    </reaction>
</comment>
<sequence length="203" mass="21857">MNDNSTRRIILASTSPRRRELLASLRIPFDVMASEADENTPDDWSPDRIVESLALRKAEAVYGRLADASQAGIVLGSDTVVVLDSEVLGKPVDEEDAAGMLSRLQGREHLVYTGVACLDLLSGARLVRHSVTRVKMKALSPEAIRAYVKSGEPADKAGAYGIQGLGATIVERIDGDYFTVVGLPLSMLSDMLSEMGIEVLTDP</sequence>
<dbReference type="Proteomes" id="UP000215596">
    <property type="component" value="Unassembled WGS sequence"/>
</dbReference>
<dbReference type="NCBIfam" id="TIGR00172">
    <property type="entry name" value="maf"/>
    <property type="match status" value="1"/>
</dbReference>
<dbReference type="Pfam" id="PF02545">
    <property type="entry name" value="Maf"/>
    <property type="match status" value="1"/>
</dbReference>
<dbReference type="AlphaFoldDB" id="A0A268EG01"/>
<comment type="function">
    <text evidence="6">Nucleoside triphosphate pyrophosphatase that hydrolyzes dTTP and UTP. May have a dual role in cell division arrest and in preventing the incorporation of modified nucleotides into cellular nucleic acids.</text>
</comment>
<evidence type="ECO:0000313" key="7">
    <source>
        <dbReference type="EMBL" id="MUG67777.1"/>
    </source>
</evidence>
<organism evidence="8 9">
    <name type="scientific">Paenibacillus campinasensis</name>
    <dbReference type="NCBI Taxonomy" id="66347"/>
    <lineage>
        <taxon>Bacteria</taxon>
        <taxon>Bacillati</taxon>
        <taxon>Bacillota</taxon>
        <taxon>Bacilli</taxon>
        <taxon>Bacillales</taxon>
        <taxon>Paenibacillaceae</taxon>
        <taxon>Paenibacillus</taxon>
    </lineage>
</organism>
<dbReference type="EC" id="3.6.1.9" evidence="6"/>
<dbReference type="EMBL" id="NPBY01000083">
    <property type="protein sequence ID" value="PAD72058.1"/>
    <property type="molecule type" value="Genomic_DNA"/>
</dbReference>
<accession>A0A268EG01</accession>
<dbReference type="HAMAP" id="MF_00528">
    <property type="entry name" value="Maf"/>
    <property type="match status" value="1"/>
</dbReference>
<comment type="similarity">
    <text evidence="6">Belongs to the Maf family. YhdE subfamily.</text>
</comment>
<name>A0A268EG01_9BACL</name>
<evidence type="ECO:0000313" key="10">
    <source>
        <dbReference type="Proteomes" id="UP000435177"/>
    </source>
</evidence>
<protein>
    <recommendedName>
        <fullName evidence="6">dTTP/UTP pyrophosphatase</fullName>
        <shortName evidence="6">dTTPase/UTPase</shortName>
        <ecNumber evidence="6">3.6.1.9</ecNumber>
    </recommendedName>
    <alternativeName>
        <fullName evidence="6">Nucleoside triphosphate pyrophosphatase</fullName>
    </alternativeName>
    <alternativeName>
        <fullName evidence="6">Nucleotide pyrophosphatase</fullName>
        <shortName evidence="6">Nucleotide PPase</shortName>
    </alternativeName>
</protein>
<dbReference type="EMBL" id="WOAA01000017">
    <property type="protein sequence ID" value="MUG67777.1"/>
    <property type="molecule type" value="Genomic_DNA"/>
</dbReference>
<evidence type="ECO:0000256" key="4">
    <source>
        <dbReference type="ARBA" id="ARBA00022801"/>
    </source>
</evidence>
<comment type="caution">
    <text evidence="8">The sequence shown here is derived from an EMBL/GenBank/DDBJ whole genome shotgun (WGS) entry which is preliminary data.</text>
</comment>
<feature type="active site" description="Proton acceptor" evidence="6">
    <location>
        <position position="78"/>
    </location>
</feature>
<reference evidence="8 9" key="1">
    <citation type="submission" date="2017-07" db="EMBL/GenBank/DDBJ databases">
        <title>Isolation and whole genome analysis of endospore-forming bacteria from heroin.</title>
        <authorList>
            <person name="Kalinowski J."/>
            <person name="Ahrens B."/>
            <person name="Al-Dilaimi A."/>
            <person name="Winkler A."/>
            <person name="Wibberg D."/>
            <person name="Schleenbecker U."/>
            <person name="Ruckert C."/>
            <person name="Wolfel R."/>
            <person name="Grass G."/>
        </authorList>
    </citation>
    <scope>NUCLEOTIDE SEQUENCE [LARGE SCALE GENOMIC DNA]</scope>
    <source>
        <strain evidence="8 9">7537-G1</strain>
    </source>
</reference>
<proteinExistence type="inferred from homology"/>